<evidence type="ECO:0000313" key="13">
    <source>
        <dbReference type="Proteomes" id="UP000230423"/>
    </source>
</evidence>
<dbReference type="PANTHER" id="PTHR24026">
    <property type="entry name" value="FAT ATYPICAL CADHERIN-RELATED"/>
    <property type="match status" value="1"/>
</dbReference>
<protein>
    <submittedName>
        <fullName evidence="12">Cadherin domain protein</fullName>
    </submittedName>
</protein>
<keyword evidence="5" id="KW-0130">Cell adhesion</keyword>
<reference evidence="12 13" key="1">
    <citation type="submission" date="2015-09" db="EMBL/GenBank/DDBJ databases">
        <title>Draft genome of the parasitic nematode Teladorsagia circumcincta isolate WARC Sus (inbred).</title>
        <authorList>
            <person name="Mitreva M."/>
        </authorList>
    </citation>
    <scope>NUCLEOTIDE SEQUENCE [LARGE SCALE GENOMIC DNA]</scope>
    <source>
        <strain evidence="12 13">S</strain>
    </source>
</reference>
<evidence type="ECO:0000256" key="5">
    <source>
        <dbReference type="ARBA" id="ARBA00022889"/>
    </source>
</evidence>
<proteinExistence type="predicted"/>
<evidence type="ECO:0000313" key="12">
    <source>
        <dbReference type="EMBL" id="PIO70285.1"/>
    </source>
</evidence>
<feature type="domain" description="Cadherin" evidence="11">
    <location>
        <begin position="1000"/>
        <end position="1099"/>
    </location>
</feature>
<dbReference type="FunFam" id="2.60.40.60:FF:000116">
    <property type="entry name" value="Dachsous cadherin-related 2"/>
    <property type="match status" value="1"/>
</dbReference>
<evidence type="ECO:0000256" key="7">
    <source>
        <dbReference type="ARBA" id="ARBA00023136"/>
    </source>
</evidence>
<organism evidence="12 13">
    <name type="scientific">Teladorsagia circumcincta</name>
    <name type="common">Brown stomach worm</name>
    <name type="synonym">Ostertagia circumcincta</name>
    <dbReference type="NCBI Taxonomy" id="45464"/>
    <lineage>
        <taxon>Eukaryota</taxon>
        <taxon>Metazoa</taxon>
        <taxon>Ecdysozoa</taxon>
        <taxon>Nematoda</taxon>
        <taxon>Chromadorea</taxon>
        <taxon>Rhabditida</taxon>
        <taxon>Rhabditina</taxon>
        <taxon>Rhabditomorpha</taxon>
        <taxon>Strongyloidea</taxon>
        <taxon>Trichostrongylidae</taxon>
        <taxon>Teladorsagia</taxon>
    </lineage>
</organism>
<dbReference type="GO" id="GO:0005886">
    <property type="term" value="C:plasma membrane"/>
    <property type="evidence" value="ECO:0007669"/>
    <property type="project" value="InterPro"/>
</dbReference>
<evidence type="ECO:0000256" key="8">
    <source>
        <dbReference type="ARBA" id="ARBA00023180"/>
    </source>
</evidence>
<sequence>MRANESNEGPQFYNEPYHVEVNESLSVGDTVETPVVVVDWESEDSPPKLHLEDSDSPFKIVTEKRQKSPVMKVGSNQTSSREPAIVLLKLVKPITHLPMTVKLVAENSQDSASETLIHLHGKTRTEKKRAKAHSSLIQRSRALPISVEPEEDALNQNKLPLSEELSPLWTLIDMVDPDGTFEIRQKTGEVVIRDNRIMDRELFTNLELVAEIHGSSHLTKCARVRVNVELLDENDNRPTFEKEKSSQIPVDILVPKSVVSLAANKTKSKKMNGVVSATVEPSLLLQGITKGERITVKSSSSSSRRPFTTSRPRTTTTRRITTRRPTSPTIHEIVKHVHPTLISAKELSTEVKTTSTSPDFDENEEEYTDEALEEVTTVAAEVAEKAKKSFDFVQTSYYYEVFGTPQEGDILGKVEAQPNTQFYGIDRKMNGMFKIDPDIGEISVGPHAEQLGNGNHTFEVSATNGLRTAHTVVTVRLDSRRGRTEGVPRFERNRYVFSIPENRPPSVVGVVRAYHVALSSDDVSLQYELLPGSFGASSLPFRVHPISGEITSEALLDHETNKNYEFKIRACLSVNPSTCGYTAVVVIVTDVNDNAPRFSASQFHISLPSDLPVGSDVITLQATDADSGINGDVNYAINPPSAVFGIDYHTGVVQTIAALTESHYELNIEAFDHGDPKQTSVARLSIAVHGTNPSAPFFDKKHYKVTLNSPIRAGAVVAELHARDPDPGLEGQITYRFEYPTDQLTEDRKFSINEQTGVVSALAPLTAQDGPFDLLVIAEDQSTVFKRKTSAILHIEIVGDTTLRFLPLPSTIYISTEKAVGSVVLRASAFTSSALPVHFRILENESQFVMDGDLLRVANHLSPGETHLTIRAESDNAHSDHQLRVVVMFDRDKYPVFPQLTYDIDIPIDSQFPVVLHRFDARLLNGTLRYRFFPDGVAPEGLNIDGNTGELSASASYAQTPANHDTQFVVVRAVNLDYPDFYSDVGVAINLVSSQTIRFPQSIYRLHVNENVPVGTTLFPPIEVFPKSSSVMYSISPGAPLSILPNGTLVVNSPIDLEQLPVDQAENLYFVVTARVGEAHVSTKVQLKVKDVNEFTPEFERKQYDVSVSENAGPGSTIVKVEATDADKTEGTHLLYKVVGGSGRDLVFIQEDGTLILGDTPLNREEMPRFDVVVEAIDRSGNKDSTTVIVSVADVNDNAPVFPTPSFTWNITEGPTNSSLDVTATDSDTGANGELEYRIVHGNIGGYFTIEMTPDNRALLKTALPLDYELRRTFQLIIEAKDRGVPPHAATATVTVNVFNINDSPPIFQRVNYEQEVSADLPVGYPILTLTANDVDHDRLSYSLTGDAACSSLAIDPLGVVSFTSPVSKRKPGLITCIVSVTDGVFTANATLRLNVFSGGQPTKYVV</sequence>
<dbReference type="InterPro" id="IPR002126">
    <property type="entry name" value="Cadherin-like_dom"/>
</dbReference>
<dbReference type="SMART" id="SM00112">
    <property type="entry name" value="CA"/>
    <property type="match status" value="8"/>
</dbReference>
<dbReference type="InterPro" id="IPR015919">
    <property type="entry name" value="Cadherin-like_sf"/>
</dbReference>
<dbReference type="CDD" id="cd11304">
    <property type="entry name" value="Cadherin_repeat"/>
    <property type="match status" value="8"/>
</dbReference>
<keyword evidence="2" id="KW-0812">Transmembrane</keyword>
<name>A0A2G9UJ63_TELCI</name>
<evidence type="ECO:0000256" key="10">
    <source>
        <dbReference type="SAM" id="MobiDB-lite"/>
    </source>
</evidence>
<comment type="subcellular location">
    <subcellularLocation>
        <location evidence="1">Membrane</location>
    </subcellularLocation>
</comment>
<dbReference type="Pfam" id="PF00028">
    <property type="entry name" value="Cadherin"/>
    <property type="match status" value="5"/>
</dbReference>
<feature type="domain" description="Cadherin" evidence="11">
    <location>
        <begin position="1203"/>
        <end position="1308"/>
    </location>
</feature>
<evidence type="ECO:0000256" key="3">
    <source>
        <dbReference type="ARBA" id="ARBA00022737"/>
    </source>
</evidence>
<dbReference type="FunFam" id="2.60.40.60:FF:000104">
    <property type="entry name" value="cadherin-23 isoform X1"/>
    <property type="match status" value="1"/>
</dbReference>
<evidence type="ECO:0000256" key="2">
    <source>
        <dbReference type="ARBA" id="ARBA00022692"/>
    </source>
</evidence>
<dbReference type="FunFam" id="2.60.40.60:FF:000092">
    <property type="entry name" value="Protocadherin 8"/>
    <property type="match status" value="1"/>
</dbReference>
<gene>
    <name evidence="12" type="ORF">TELCIR_07864</name>
</gene>
<dbReference type="Proteomes" id="UP000230423">
    <property type="component" value="Unassembled WGS sequence"/>
</dbReference>
<keyword evidence="8" id="KW-0325">Glycoprotein</keyword>
<feature type="domain" description="Cadherin" evidence="11">
    <location>
        <begin position="169"/>
        <end position="240"/>
    </location>
</feature>
<dbReference type="PROSITE" id="PS00232">
    <property type="entry name" value="CADHERIN_1"/>
    <property type="match status" value="3"/>
</dbReference>
<evidence type="ECO:0000256" key="1">
    <source>
        <dbReference type="ARBA" id="ARBA00004370"/>
    </source>
</evidence>
<dbReference type="InterPro" id="IPR020894">
    <property type="entry name" value="Cadherin_CS"/>
</dbReference>
<keyword evidence="3" id="KW-0677">Repeat</keyword>
<feature type="compositionally biased region" description="Low complexity" evidence="10">
    <location>
        <begin position="298"/>
        <end position="325"/>
    </location>
</feature>
<evidence type="ECO:0000256" key="9">
    <source>
        <dbReference type="PROSITE-ProRule" id="PRU00043"/>
    </source>
</evidence>
<keyword evidence="4 9" id="KW-0106">Calcium</keyword>
<feature type="domain" description="Cadherin" evidence="11">
    <location>
        <begin position="491"/>
        <end position="598"/>
    </location>
</feature>
<dbReference type="EMBL" id="KZ346324">
    <property type="protein sequence ID" value="PIO70285.1"/>
    <property type="molecule type" value="Genomic_DNA"/>
</dbReference>
<dbReference type="PROSITE" id="PS50268">
    <property type="entry name" value="CADHERIN_2"/>
    <property type="match status" value="8"/>
</dbReference>
<feature type="domain" description="Cadherin" evidence="11">
    <location>
        <begin position="1100"/>
        <end position="1202"/>
    </location>
</feature>
<feature type="domain" description="Cadherin" evidence="11">
    <location>
        <begin position="1309"/>
        <end position="1404"/>
    </location>
</feature>
<dbReference type="SUPFAM" id="SSF49313">
    <property type="entry name" value="Cadherin-like"/>
    <property type="match status" value="8"/>
</dbReference>
<feature type="region of interest" description="Disordered" evidence="10">
    <location>
        <begin position="294"/>
        <end position="325"/>
    </location>
</feature>
<feature type="domain" description="Cadherin" evidence="11">
    <location>
        <begin position="599"/>
        <end position="698"/>
    </location>
</feature>
<evidence type="ECO:0000259" key="11">
    <source>
        <dbReference type="PROSITE" id="PS50268"/>
    </source>
</evidence>
<dbReference type="PRINTS" id="PR00205">
    <property type="entry name" value="CADHERIN"/>
</dbReference>
<feature type="domain" description="Cadherin" evidence="11">
    <location>
        <begin position="699"/>
        <end position="811"/>
    </location>
</feature>
<dbReference type="PANTHER" id="PTHR24026:SF88">
    <property type="entry name" value="CADHERIN DOMAIN-CONTAINING PROTEIN"/>
    <property type="match status" value="1"/>
</dbReference>
<dbReference type="OrthoDB" id="6252479at2759"/>
<evidence type="ECO:0000256" key="6">
    <source>
        <dbReference type="ARBA" id="ARBA00022989"/>
    </source>
</evidence>
<dbReference type="Gene3D" id="2.60.40.60">
    <property type="entry name" value="Cadherins"/>
    <property type="match status" value="8"/>
</dbReference>
<keyword evidence="13" id="KW-1185">Reference proteome</keyword>
<accession>A0A2G9UJ63</accession>
<keyword evidence="6" id="KW-1133">Transmembrane helix</keyword>
<dbReference type="GO" id="GO:0005509">
    <property type="term" value="F:calcium ion binding"/>
    <property type="evidence" value="ECO:0007669"/>
    <property type="project" value="UniProtKB-UniRule"/>
</dbReference>
<dbReference type="GO" id="GO:0007156">
    <property type="term" value="P:homophilic cell adhesion via plasma membrane adhesion molecules"/>
    <property type="evidence" value="ECO:0007669"/>
    <property type="project" value="InterPro"/>
</dbReference>
<evidence type="ECO:0000256" key="4">
    <source>
        <dbReference type="ARBA" id="ARBA00022837"/>
    </source>
</evidence>
<keyword evidence="7" id="KW-0472">Membrane</keyword>